<comment type="caution">
    <text evidence="3">The sequence shown here is derived from an EMBL/GenBank/DDBJ whole genome shotgun (WGS) entry which is preliminary data.</text>
</comment>
<dbReference type="PATRIC" id="fig|1288963.3.peg.3577"/>
<dbReference type="OrthoDB" id="714059at2"/>
<organism evidence="3 4">
    <name type="scientific">Lunatimonas lonarensis</name>
    <dbReference type="NCBI Taxonomy" id="1232681"/>
    <lineage>
        <taxon>Bacteria</taxon>
        <taxon>Pseudomonadati</taxon>
        <taxon>Bacteroidota</taxon>
        <taxon>Cytophagia</taxon>
        <taxon>Cytophagales</taxon>
        <taxon>Cyclobacteriaceae</taxon>
    </lineage>
</organism>
<proteinExistence type="predicted"/>
<dbReference type="InterPro" id="IPR000421">
    <property type="entry name" value="FA58C"/>
</dbReference>
<name>R7ZPK9_9BACT</name>
<dbReference type="InterPro" id="IPR008979">
    <property type="entry name" value="Galactose-bd-like_sf"/>
</dbReference>
<dbReference type="Pfam" id="PF00754">
    <property type="entry name" value="F5_F8_type_C"/>
    <property type="match status" value="1"/>
</dbReference>
<dbReference type="SUPFAM" id="SSF49785">
    <property type="entry name" value="Galactose-binding domain-like"/>
    <property type="match status" value="1"/>
</dbReference>
<keyword evidence="1" id="KW-0732">Signal</keyword>
<evidence type="ECO:0000259" key="2">
    <source>
        <dbReference type="PROSITE" id="PS50022"/>
    </source>
</evidence>
<evidence type="ECO:0000256" key="1">
    <source>
        <dbReference type="SAM" id="SignalP"/>
    </source>
</evidence>
<feature type="chain" id="PRO_5004461827" description="F5/8 type C domain-containing protein" evidence="1">
    <location>
        <begin position="25"/>
        <end position="763"/>
    </location>
</feature>
<dbReference type="RefSeq" id="WP_010855718.1">
    <property type="nucleotide sequence ID" value="NZ_AQHR01000091.1"/>
</dbReference>
<accession>R7ZPK9</accession>
<keyword evidence="4" id="KW-1185">Reference proteome</keyword>
<feature type="signal peptide" evidence="1">
    <location>
        <begin position="1"/>
        <end position="24"/>
    </location>
</feature>
<dbReference type="AlphaFoldDB" id="R7ZPK9"/>
<dbReference type="STRING" id="1232681.ADIS_3586"/>
<sequence length="763" mass="86060">MIHKAFPRFTLLAVLLIYAPLAMAQQNLSFSGTATGSSEVTGFAPAKVLDNDANTSWRSASGDSNPWIAVRLPGATEVVDVSLQLGSTNRSSKLQLQFLLNGEWRSIQDVPLDGEPMVTIKLEKPLLTDRLRIQAMDGAGLEISVFNLIGQSYVDESVGEVKKILVNQSGYNLNRPKAFTAPEASDGSRFGIFSVDRPEAPLFEGEVVGGKGYFHEFNPLTEEEFVVKIGDWESFPFRIGPNWLERVTYRSMVDFMLGARHLVGNVTEKRPISFEWRDGDFFNWSLQTLVAMYLSNPVAYMRMEVKGSYVSNDSYPADYRGLWGALDPFAPGTPDVVQLIHWDADVKVSMKLDHEMQKAELAHFLYAWPYLSQWLPRQNFEAVYAFAKSVWAKPDVSEHANSIYDQSPEHNLLSLKTKLGTTKGEMPPGFSVVPNLMMYEVAKSQGEEDAEKYFDAAFRQMTWIIKHLDWEDPMTTKGQRMSEHITMRAFHYFYSQYPDRYPAGLKEKVTDWARVALSRSDNMWDFRRYSEDEWTPPGWNETGNILGFPAAAIAAMMILEDTELIEGLELLAWSNMENAFGRNPTGRHFSYKGPEEVEGVDLGWFSRHRGGIGLLDELPLVFDGSPKAFHYPNHPEVGNLGWTEGWVQFNTAYNVSMAYMAAYYTDLSVEKIDANNGLIRLRVPLNFDYSARDCMALPIRNAQGATINVSLCEEGPFSEYLVGEYRVEGDVIVTSQGTLERGPSGSLEISYGLGYFRRSLRLP</sequence>
<dbReference type="PROSITE" id="PS50022">
    <property type="entry name" value="FA58C_3"/>
    <property type="match status" value="1"/>
</dbReference>
<dbReference type="Gene3D" id="2.60.120.260">
    <property type="entry name" value="Galactose-binding domain-like"/>
    <property type="match status" value="1"/>
</dbReference>
<gene>
    <name evidence="3" type="ORF">ADIS_3586</name>
</gene>
<evidence type="ECO:0000313" key="3">
    <source>
        <dbReference type="EMBL" id="EON75998.1"/>
    </source>
</evidence>
<dbReference type="Proteomes" id="UP000013909">
    <property type="component" value="Unassembled WGS sequence"/>
</dbReference>
<reference evidence="3 4" key="1">
    <citation type="submission" date="2013-02" db="EMBL/GenBank/DDBJ databases">
        <title>A novel strain isolated from Lonar lake, Maharashtra, India.</title>
        <authorList>
            <person name="Singh A."/>
        </authorList>
    </citation>
    <scope>NUCLEOTIDE SEQUENCE [LARGE SCALE GENOMIC DNA]</scope>
    <source>
        <strain evidence="3 4">AK24</strain>
    </source>
</reference>
<evidence type="ECO:0000313" key="4">
    <source>
        <dbReference type="Proteomes" id="UP000013909"/>
    </source>
</evidence>
<protein>
    <recommendedName>
        <fullName evidence="2">F5/8 type C domain-containing protein</fullName>
    </recommendedName>
</protein>
<feature type="domain" description="F5/8 type C" evidence="2">
    <location>
        <begin position="16"/>
        <end position="151"/>
    </location>
</feature>
<dbReference type="EMBL" id="AQHR01000091">
    <property type="protein sequence ID" value="EON75998.1"/>
    <property type="molecule type" value="Genomic_DNA"/>
</dbReference>